<feature type="compositionally biased region" description="Basic residues" evidence="1">
    <location>
        <begin position="19"/>
        <end position="30"/>
    </location>
</feature>
<feature type="compositionally biased region" description="Basic and acidic residues" evidence="1">
    <location>
        <begin position="61"/>
        <end position="76"/>
    </location>
</feature>
<feature type="region of interest" description="Disordered" evidence="1">
    <location>
        <begin position="19"/>
        <end position="76"/>
    </location>
</feature>
<evidence type="ECO:0000313" key="2">
    <source>
        <dbReference type="EMBL" id="SBN24174.1"/>
    </source>
</evidence>
<name>A0A1D3ILY2_NEIGO</name>
<dbReference type="EMBL" id="LT591897">
    <property type="protein sequence ID" value="SBQ22539.1"/>
    <property type="molecule type" value="Genomic_DNA"/>
</dbReference>
<dbReference type="RefSeq" id="WP_003695893.1">
    <property type="nucleotide sequence ID" value="NZ_AP018377.1"/>
</dbReference>
<organism evidence="5">
    <name type="scientific">Neisseria gonorrhoeae</name>
    <dbReference type="NCBI Taxonomy" id="485"/>
    <lineage>
        <taxon>Bacteria</taxon>
        <taxon>Pseudomonadati</taxon>
        <taxon>Pseudomonadota</taxon>
        <taxon>Betaproteobacteria</taxon>
        <taxon>Neisseriales</taxon>
        <taxon>Neisseriaceae</taxon>
        <taxon>Neisseria</taxon>
    </lineage>
</organism>
<dbReference type="EMBL" id="UGRI01000001">
    <property type="protein sequence ID" value="SUA20829.1"/>
    <property type="molecule type" value="Genomic_DNA"/>
</dbReference>
<accession>A0A1D3ILY2</accession>
<protein>
    <submittedName>
        <fullName evidence="5">Phage associated protein</fullName>
    </submittedName>
</protein>
<reference evidence="3" key="1">
    <citation type="submission" date="2016-06" db="EMBL/GenBank/DDBJ databases">
        <authorList>
            <consortium name="Pathogen Informatics"/>
        </authorList>
    </citation>
    <scope>NUCLEOTIDE SEQUENCE</scope>
    <source>
        <strain evidence="2">WHO F</strain>
    </source>
</reference>
<dbReference type="Proteomes" id="UP000239837">
    <property type="component" value="Chromosome"/>
</dbReference>
<evidence type="ECO:0000256" key="1">
    <source>
        <dbReference type="SAM" id="MobiDB-lite"/>
    </source>
</evidence>
<dbReference type="AlphaFoldDB" id="A0A1D3ILY2"/>
<sequence>MRTHIRTCVYHDSGTKGFKHGIRHKRHGCRRGGTSVFQRGEDGKPQRVSRIRKRSATPGQARERTKTHDVSRTQQP</sequence>
<dbReference type="EMBL" id="LT591897">
    <property type="protein sequence ID" value="SBQ21213.1"/>
    <property type="molecule type" value="Genomic_DNA"/>
</dbReference>
<dbReference type="EMBL" id="FLKW01000051">
    <property type="protein sequence ID" value="SBN24174.1"/>
    <property type="molecule type" value="Genomic_DNA"/>
</dbReference>
<proteinExistence type="predicted"/>
<evidence type="ECO:0000313" key="4">
    <source>
        <dbReference type="EMBL" id="SBQ22539.1"/>
    </source>
</evidence>
<reference evidence="5" key="2">
    <citation type="submission" date="2018-06" db="EMBL/GenBank/DDBJ databases">
        <authorList>
            <consortium name="Pathogen Informatics"/>
            <person name="Doyle S."/>
        </authorList>
    </citation>
    <scope>NUCLEOTIDE SEQUENCE [LARGE SCALE GENOMIC DNA]</scope>
    <source>
        <strain evidence="5">NCTC11421</strain>
    </source>
</reference>
<gene>
    <name evidence="5" type="ORF">NCTC11421_00934</name>
    <name evidence="3" type="ORF">WHOF_01302</name>
    <name evidence="4" type="ORF">WHOF_01881C</name>
    <name evidence="2" type="ORF">WHOF_02080</name>
</gene>
<evidence type="ECO:0000313" key="5">
    <source>
        <dbReference type="EMBL" id="SUA20829.1"/>
    </source>
</evidence>
<evidence type="ECO:0000313" key="3">
    <source>
        <dbReference type="EMBL" id="SBQ21213.1"/>
    </source>
</evidence>